<name>A0A2P6PQI3_ROSCH</name>
<keyword evidence="1" id="KW-0812">Transmembrane</keyword>
<keyword evidence="3" id="KW-1185">Reference proteome</keyword>
<dbReference type="PANTHER" id="PTHR34836">
    <property type="entry name" value="OS06G0188250 PROTEIN"/>
    <property type="match status" value="1"/>
</dbReference>
<dbReference type="EMBL" id="PDCK01000044">
    <property type="protein sequence ID" value="PRQ24193.1"/>
    <property type="molecule type" value="Genomic_DNA"/>
</dbReference>
<feature type="transmembrane region" description="Helical" evidence="1">
    <location>
        <begin position="117"/>
        <end position="137"/>
    </location>
</feature>
<keyword evidence="1" id="KW-1133">Transmembrane helix</keyword>
<evidence type="ECO:0000313" key="3">
    <source>
        <dbReference type="Proteomes" id="UP000238479"/>
    </source>
</evidence>
<evidence type="ECO:0000256" key="1">
    <source>
        <dbReference type="SAM" id="Phobius"/>
    </source>
</evidence>
<protein>
    <submittedName>
        <fullName evidence="2">Uncharacterized protein</fullName>
    </submittedName>
</protein>
<dbReference type="Proteomes" id="UP000238479">
    <property type="component" value="Chromosome 6"/>
</dbReference>
<dbReference type="PANTHER" id="PTHR34836:SF1">
    <property type="entry name" value="OS09G0428600 PROTEIN"/>
    <property type="match status" value="1"/>
</dbReference>
<sequence>MIMKNHTNINTILVPFIFFFVLFSWIFIAMKAQNTTIRVNVGVILDFDSGSKKTDKFYWSCMNLALSDFYASNPHYKTRLVLLPGNSRGTIVGAAAAVYGCSTYVNGGTSIPFQGRALYKASMCCSLVVFINLNVVHSTKSNNLVVSDELLIKLFKINMSVYFLLGSFSSSSFFLLKKKKVTKSPNQ</sequence>
<dbReference type="Gramene" id="PRQ24193">
    <property type="protein sequence ID" value="PRQ24193"/>
    <property type="gene ID" value="RchiOBHm_Chr6g0269701"/>
</dbReference>
<feature type="transmembrane region" description="Helical" evidence="1">
    <location>
        <begin position="157"/>
        <end position="176"/>
    </location>
</feature>
<dbReference type="InterPro" id="IPR015683">
    <property type="entry name" value="Ionotropic_Glu_rcpt"/>
</dbReference>
<accession>A0A2P6PQI3</accession>
<comment type="caution">
    <text evidence="2">The sequence shown here is derived from an EMBL/GenBank/DDBJ whole genome shotgun (WGS) entry which is preliminary data.</text>
</comment>
<feature type="transmembrane region" description="Helical" evidence="1">
    <location>
        <begin position="12"/>
        <end position="30"/>
    </location>
</feature>
<evidence type="ECO:0000313" key="2">
    <source>
        <dbReference type="EMBL" id="PRQ24193.1"/>
    </source>
</evidence>
<reference evidence="2 3" key="1">
    <citation type="journal article" date="2018" name="Nat. Genet.">
        <title>The Rosa genome provides new insights in the design of modern roses.</title>
        <authorList>
            <person name="Bendahmane M."/>
        </authorList>
    </citation>
    <scope>NUCLEOTIDE SEQUENCE [LARGE SCALE GENOMIC DNA]</scope>
    <source>
        <strain evidence="3">cv. Old Blush</strain>
    </source>
</reference>
<proteinExistence type="predicted"/>
<gene>
    <name evidence="2" type="ORF">RchiOBHm_Chr6g0269701</name>
</gene>
<organism evidence="2 3">
    <name type="scientific">Rosa chinensis</name>
    <name type="common">China rose</name>
    <dbReference type="NCBI Taxonomy" id="74649"/>
    <lineage>
        <taxon>Eukaryota</taxon>
        <taxon>Viridiplantae</taxon>
        <taxon>Streptophyta</taxon>
        <taxon>Embryophyta</taxon>
        <taxon>Tracheophyta</taxon>
        <taxon>Spermatophyta</taxon>
        <taxon>Magnoliopsida</taxon>
        <taxon>eudicotyledons</taxon>
        <taxon>Gunneridae</taxon>
        <taxon>Pentapetalae</taxon>
        <taxon>rosids</taxon>
        <taxon>fabids</taxon>
        <taxon>Rosales</taxon>
        <taxon>Rosaceae</taxon>
        <taxon>Rosoideae</taxon>
        <taxon>Rosoideae incertae sedis</taxon>
        <taxon>Rosa</taxon>
    </lineage>
</organism>
<keyword evidence="1" id="KW-0472">Membrane</keyword>
<dbReference type="AlphaFoldDB" id="A0A2P6PQI3"/>